<protein>
    <submittedName>
        <fullName evidence="2">Uncharacterized protein</fullName>
    </submittedName>
</protein>
<sequence length="168" mass="18400">MLVFCTCFSGLNILWWSAHGWSSFVAAICTGLAIHGVLAPEKPCPASKMRAAVLAAASALLHIWVTVLLLMEIYSSATWANIDPMHMDVLFGELADNKMSVPEELLPGVPYSPEALVAFLERSQIIESRPRMQAAHIIFTLYFVFTAGIAAALSATCARLCMLMRELR</sequence>
<proteinExistence type="predicted"/>
<name>A0A7S2G4Y2_9EUKA</name>
<keyword evidence="1" id="KW-0472">Membrane</keyword>
<evidence type="ECO:0000256" key="1">
    <source>
        <dbReference type="SAM" id="Phobius"/>
    </source>
</evidence>
<accession>A0A7S2G4Y2</accession>
<keyword evidence="1" id="KW-1133">Transmembrane helix</keyword>
<dbReference type="AlphaFoldDB" id="A0A7S2G4Y2"/>
<gene>
    <name evidence="2" type="ORF">CBRE1094_LOCUS9649</name>
</gene>
<dbReference type="EMBL" id="HBGU01017824">
    <property type="protein sequence ID" value="CAD9428557.1"/>
    <property type="molecule type" value="Transcribed_RNA"/>
</dbReference>
<feature type="transmembrane region" description="Helical" evidence="1">
    <location>
        <begin position="137"/>
        <end position="162"/>
    </location>
</feature>
<evidence type="ECO:0000313" key="2">
    <source>
        <dbReference type="EMBL" id="CAD9428557.1"/>
    </source>
</evidence>
<feature type="transmembrane region" description="Helical" evidence="1">
    <location>
        <begin position="20"/>
        <end position="39"/>
    </location>
</feature>
<feature type="transmembrane region" description="Helical" evidence="1">
    <location>
        <begin position="51"/>
        <end position="71"/>
    </location>
</feature>
<organism evidence="2">
    <name type="scientific">Haptolina brevifila</name>
    <dbReference type="NCBI Taxonomy" id="156173"/>
    <lineage>
        <taxon>Eukaryota</taxon>
        <taxon>Haptista</taxon>
        <taxon>Haptophyta</taxon>
        <taxon>Prymnesiophyceae</taxon>
        <taxon>Prymnesiales</taxon>
        <taxon>Prymnesiaceae</taxon>
        <taxon>Haptolina</taxon>
    </lineage>
</organism>
<keyword evidence="1" id="KW-0812">Transmembrane</keyword>
<reference evidence="2" key="1">
    <citation type="submission" date="2021-01" db="EMBL/GenBank/DDBJ databases">
        <authorList>
            <person name="Corre E."/>
            <person name="Pelletier E."/>
            <person name="Niang G."/>
            <person name="Scheremetjew M."/>
            <person name="Finn R."/>
            <person name="Kale V."/>
            <person name="Holt S."/>
            <person name="Cochrane G."/>
            <person name="Meng A."/>
            <person name="Brown T."/>
            <person name="Cohen L."/>
        </authorList>
    </citation>
    <scope>NUCLEOTIDE SEQUENCE</scope>
    <source>
        <strain evidence="2">UTEX LB 985</strain>
    </source>
</reference>